<name>A0ABX0LJT3_9BURK</name>
<comment type="caution">
    <text evidence="2">The sequence shown here is derived from an EMBL/GenBank/DDBJ whole genome shotgun (WGS) entry which is preliminary data.</text>
</comment>
<dbReference type="Proteomes" id="UP000785613">
    <property type="component" value="Unassembled WGS sequence"/>
</dbReference>
<keyword evidence="1" id="KW-1133">Transmembrane helix</keyword>
<feature type="transmembrane region" description="Helical" evidence="1">
    <location>
        <begin position="360"/>
        <end position="380"/>
    </location>
</feature>
<sequence>MLTSSLRQTPMMFGLWLRSYRRSPLRLALVMISICASALTFVTGMNLSDALDQAKPAAPANAYLMLAAGAGTEARSFLPLSAYEQLRTGFSASPALRGKALHAALVLPADIVLGERDGDRVPTLMRGLPADDAGGLAGLTLMEGRLPLPGRRELLLSPALDAWIAGRKAGPVLKLGHVEWRVVGVAQRAGVSREVEMYSTLPALQQHFEVSDIVSSISMTLDPVQLAEVRRLSEQVEGIRVDLLRLNDYGGRFVAHLQSQLNKFWIAFQVLTVTCTGFGIYTIALALEIERDRVRQIVLQLGYLPLAVRLGELAEGCAIGILAAGLALLLYALLCHNLQLQSLLPSGAISIGLPASPSGVVPTLIMGAAVGACTFAWLPAQRASQDRPR</sequence>
<dbReference type="RefSeq" id="WP_167221422.1">
    <property type="nucleotide sequence ID" value="NZ_VUYU01000002.1"/>
</dbReference>
<keyword evidence="3" id="KW-1185">Reference proteome</keyword>
<keyword evidence="1" id="KW-0812">Transmembrane</keyword>
<evidence type="ECO:0008006" key="4">
    <source>
        <dbReference type="Google" id="ProtNLM"/>
    </source>
</evidence>
<dbReference type="EMBL" id="VUYU01000002">
    <property type="protein sequence ID" value="NHZ32522.1"/>
    <property type="molecule type" value="Genomic_DNA"/>
</dbReference>
<organism evidence="2 3">
    <name type="scientific">Massilia rubra</name>
    <dbReference type="NCBI Taxonomy" id="2607910"/>
    <lineage>
        <taxon>Bacteria</taxon>
        <taxon>Pseudomonadati</taxon>
        <taxon>Pseudomonadota</taxon>
        <taxon>Betaproteobacteria</taxon>
        <taxon>Burkholderiales</taxon>
        <taxon>Oxalobacteraceae</taxon>
        <taxon>Telluria group</taxon>
        <taxon>Massilia</taxon>
    </lineage>
</organism>
<evidence type="ECO:0000256" key="1">
    <source>
        <dbReference type="SAM" id="Phobius"/>
    </source>
</evidence>
<proteinExistence type="predicted"/>
<feature type="transmembrane region" description="Helical" evidence="1">
    <location>
        <begin position="264"/>
        <end position="287"/>
    </location>
</feature>
<protein>
    <recommendedName>
        <fullName evidence="4">ABC transporter permease</fullName>
    </recommendedName>
</protein>
<reference evidence="2 3" key="1">
    <citation type="submission" date="2019-09" db="EMBL/GenBank/DDBJ databases">
        <title>Taxonomy of Antarctic Massilia spp.: description of Massilia rubra sp. nov., Massilia aquatica sp. nov., Massilia mucilaginosa sp. nov., Massilia frigida sp. nov. isolated from streams, lakes and regoliths.</title>
        <authorList>
            <person name="Holochova P."/>
            <person name="Sedlacek I."/>
            <person name="Kralova S."/>
            <person name="Maslanova I."/>
            <person name="Busse H.-J."/>
            <person name="Stankova E."/>
            <person name="Vrbovska V."/>
            <person name="Kovarovic V."/>
            <person name="Bartak M."/>
            <person name="Svec P."/>
            <person name="Pantucek R."/>
        </authorList>
    </citation>
    <scope>NUCLEOTIDE SEQUENCE [LARGE SCALE GENOMIC DNA]</scope>
    <source>
        <strain evidence="2 3">CCM 8692</strain>
    </source>
</reference>
<accession>A0ABX0LJT3</accession>
<gene>
    <name evidence="2" type="ORF">F0185_02815</name>
</gene>
<keyword evidence="1" id="KW-0472">Membrane</keyword>
<evidence type="ECO:0000313" key="3">
    <source>
        <dbReference type="Proteomes" id="UP000785613"/>
    </source>
</evidence>
<feature type="transmembrane region" description="Helical" evidence="1">
    <location>
        <begin position="313"/>
        <end position="334"/>
    </location>
</feature>
<evidence type="ECO:0000313" key="2">
    <source>
        <dbReference type="EMBL" id="NHZ32522.1"/>
    </source>
</evidence>